<feature type="compositionally biased region" description="Polar residues" evidence="1">
    <location>
        <begin position="8"/>
        <end position="22"/>
    </location>
</feature>
<dbReference type="Proteomes" id="UP001222027">
    <property type="component" value="Unassembled WGS sequence"/>
</dbReference>
<evidence type="ECO:0000313" key="2">
    <source>
        <dbReference type="EMBL" id="KAJ8491324.1"/>
    </source>
</evidence>
<evidence type="ECO:0000313" key="3">
    <source>
        <dbReference type="Proteomes" id="UP001222027"/>
    </source>
</evidence>
<feature type="region of interest" description="Disordered" evidence="1">
    <location>
        <begin position="1"/>
        <end position="22"/>
    </location>
</feature>
<proteinExistence type="predicted"/>
<accession>A0AAV8QZZ3</accession>
<protein>
    <submittedName>
        <fullName evidence="2">Uncharacterized protein</fullName>
    </submittedName>
</protein>
<dbReference type="AlphaFoldDB" id="A0AAV8QZZ3"/>
<evidence type="ECO:0000256" key="1">
    <source>
        <dbReference type="SAM" id="MobiDB-lite"/>
    </source>
</evidence>
<dbReference type="EMBL" id="JAQQAF010000004">
    <property type="protein sequence ID" value="KAJ8491324.1"/>
    <property type="molecule type" value="Genomic_DNA"/>
</dbReference>
<organism evidence="2 3">
    <name type="scientific">Ensete ventricosum</name>
    <name type="common">Abyssinian banana</name>
    <name type="synonym">Musa ensete</name>
    <dbReference type="NCBI Taxonomy" id="4639"/>
    <lineage>
        <taxon>Eukaryota</taxon>
        <taxon>Viridiplantae</taxon>
        <taxon>Streptophyta</taxon>
        <taxon>Embryophyta</taxon>
        <taxon>Tracheophyta</taxon>
        <taxon>Spermatophyta</taxon>
        <taxon>Magnoliopsida</taxon>
        <taxon>Liliopsida</taxon>
        <taxon>Zingiberales</taxon>
        <taxon>Musaceae</taxon>
        <taxon>Ensete</taxon>
    </lineage>
</organism>
<gene>
    <name evidence="2" type="ORF">OPV22_013045</name>
</gene>
<reference evidence="2 3" key="1">
    <citation type="submission" date="2022-12" db="EMBL/GenBank/DDBJ databases">
        <title>Chromosome-scale assembly of the Ensete ventricosum genome.</title>
        <authorList>
            <person name="Dussert Y."/>
            <person name="Stocks J."/>
            <person name="Wendawek A."/>
            <person name="Woldeyes F."/>
            <person name="Nichols R.A."/>
            <person name="Borrell J.S."/>
        </authorList>
    </citation>
    <scope>NUCLEOTIDE SEQUENCE [LARGE SCALE GENOMIC DNA]</scope>
    <source>
        <strain evidence="3">cv. Maze</strain>
        <tissue evidence="2">Seeds</tissue>
    </source>
</reference>
<sequence>MDDFVDPLSSSTWPDSEGSSWNGKVAYQTSNVLPDSVEAYGEDKKNPSVCAISSGHANVIAAAEDLNRHRVTRSLMIHKILLSFSGKWLVHNLQPQSGAQTVSSRVLNS</sequence>
<comment type="caution">
    <text evidence="2">The sequence shown here is derived from an EMBL/GenBank/DDBJ whole genome shotgun (WGS) entry which is preliminary data.</text>
</comment>
<name>A0AAV8QZZ3_ENSVE</name>
<keyword evidence="3" id="KW-1185">Reference proteome</keyword>